<dbReference type="RefSeq" id="WP_099520720.1">
    <property type="nucleotide sequence ID" value="NZ_CP016808.1"/>
</dbReference>
<feature type="region of interest" description="Disordered" evidence="1">
    <location>
        <begin position="58"/>
        <end position="80"/>
    </location>
</feature>
<protein>
    <submittedName>
        <fullName evidence="2">Uncharacterized protein</fullName>
    </submittedName>
</protein>
<evidence type="ECO:0000313" key="2">
    <source>
        <dbReference type="EMBL" id="ANY69730.1"/>
    </source>
</evidence>
<dbReference type="AlphaFoldDB" id="A0A1B2DPV3"/>
<dbReference type="EMBL" id="CP016808">
    <property type="protein sequence ID" value="ANY69730.1"/>
    <property type="molecule type" value="Genomic_DNA"/>
</dbReference>
<gene>
    <name evidence="2" type="ORF">BBD42_26990</name>
</gene>
<sequence>MFKQAPVHEYKILTDRTKTEVVEGFKLDHPGCTVLKTVNRNGVLVIKYTKQHEVETAERENEEYRQRLKGQAMHATRISG</sequence>
<name>A0A1B2DPV3_9BACL</name>
<accession>A0A1B2DPV3</accession>
<evidence type="ECO:0000256" key="1">
    <source>
        <dbReference type="SAM" id="MobiDB-lite"/>
    </source>
</evidence>
<proteinExistence type="predicted"/>
<organism evidence="2">
    <name type="scientific">Paenibacillus sp. BIHB 4019</name>
    <dbReference type="NCBI Taxonomy" id="1870819"/>
    <lineage>
        <taxon>Bacteria</taxon>
        <taxon>Bacillati</taxon>
        <taxon>Bacillota</taxon>
        <taxon>Bacilli</taxon>
        <taxon>Bacillales</taxon>
        <taxon>Paenibacillaceae</taxon>
        <taxon>Paenibacillus</taxon>
    </lineage>
</organism>
<reference evidence="2" key="1">
    <citation type="submission" date="2016-08" db="EMBL/GenBank/DDBJ databases">
        <title>Complete Genome Seqeunce of Paenibacillus sp. BIHB 4019 from tea rhizoplane.</title>
        <authorList>
            <person name="Thakur R."/>
            <person name="Swarnkar M.K."/>
            <person name="Gulati A."/>
        </authorList>
    </citation>
    <scope>NUCLEOTIDE SEQUENCE [LARGE SCALE GENOMIC DNA]</scope>
    <source>
        <strain evidence="2">BIHB4019</strain>
    </source>
</reference>